<accession>A0ACC1QH80</accession>
<evidence type="ECO:0000313" key="2">
    <source>
        <dbReference type="Proteomes" id="UP001148737"/>
    </source>
</evidence>
<dbReference type="EMBL" id="JANAKD010001744">
    <property type="protein sequence ID" value="KAJ3476786.1"/>
    <property type="molecule type" value="Genomic_DNA"/>
</dbReference>
<name>A0ACC1QH80_9HYPO</name>
<sequence length="109" mass="11559">MKSTFALVGAYAAMASAFTPGRHLHFPRSNGTAPADPTPAASVTTLTVQTTRTSTIISCAPTVTNCPAGKPEMSSIPESDRQTVTTTEHHLSADCREAQLGFLRRSRPD</sequence>
<organism evidence="1 2">
    <name type="scientific">Lecanicillium saksenae</name>
    <dbReference type="NCBI Taxonomy" id="468837"/>
    <lineage>
        <taxon>Eukaryota</taxon>
        <taxon>Fungi</taxon>
        <taxon>Dikarya</taxon>
        <taxon>Ascomycota</taxon>
        <taxon>Pezizomycotina</taxon>
        <taxon>Sordariomycetes</taxon>
        <taxon>Hypocreomycetidae</taxon>
        <taxon>Hypocreales</taxon>
        <taxon>Cordycipitaceae</taxon>
        <taxon>Lecanicillium</taxon>
    </lineage>
</organism>
<comment type="caution">
    <text evidence="1">The sequence shown here is derived from an EMBL/GenBank/DDBJ whole genome shotgun (WGS) entry which is preliminary data.</text>
</comment>
<evidence type="ECO:0000313" key="1">
    <source>
        <dbReference type="EMBL" id="KAJ3476786.1"/>
    </source>
</evidence>
<gene>
    <name evidence="1" type="ORF">NLG97_g9016</name>
</gene>
<dbReference type="Proteomes" id="UP001148737">
    <property type="component" value="Unassembled WGS sequence"/>
</dbReference>
<proteinExistence type="predicted"/>
<reference evidence="1" key="1">
    <citation type="submission" date="2022-07" db="EMBL/GenBank/DDBJ databases">
        <title>Genome Sequence of Lecanicillium saksenae.</title>
        <authorList>
            <person name="Buettner E."/>
        </authorList>
    </citation>
    <scope>NUCLEOTIDE SEQUENCE</scope>
    <source>
        <strain evidence="1">VT-O1</strain>
    </source>
</reference>
<keyword evidence="2" id="KW-1185">Reference proteome</keyword>
<protein>
    <submittedName>
        <fullName evidence="1">Uncharacterized protein</fullName>
    </submittedName>
</protein>